<reference evidence="1" key="1">
    <citation type="submission" date="2014-09" db="EMBL/GenBank/DDBJ databases">
        <authorList>
            <person name="Magalhaes I.L.F."/>
            <person name="Oliveira U."/>
            <person name="Santos F.R."/>
            <person name="Vidigal T.H.D.A."/>
            <person name="Brescovit A.D."/>
            <person name="Santos A.J."/>
        </authorList>
    </citation>
    <scope>NUCLEOTIDE SEQUENCE</scope>
    <source>
        <tissue evidence="1">Shoot tissue taken approximately 20 cm above the soil surface</tissue>
    </source>
</reference>
<accession>A0A0A9BVL5</accession>
<reference evidence="1" key="2">
    <citation type="journal article" date="2015" name="Data Brief">
        <title>Shoot transcriptome of the giant reed, Arundo donax.</title>
        <authorList>
            <person name="Barrero R.A."/>
            <person name="Guerrero F.D."/>
            <person name="Moolhuijzen P."/>
            <person name="Goolsby J.A."/>
            <person name="Tidwell J."/>
            <person name="Bellgard S.E."/>
            <person name="Bellgard M.I."/>
        </authorList>
    </citation>
    <scope>NUCLEOTIDE SEQUENCE</scope>
    <source>
        <tissue evidence="1">Shoot tissue taken approximately 20 cm above the soil surface</tissue>
    </source>
</reference>
<name>A0A0A9BVL5_ARUDO</name>
<organism evidence="1">
    <name type="scientific">Arundo donax</name>
    <name type="common">Giant reed</name>
    <name type="synonym">Donax arundinaceus</name>
    <dbReference type="NCBI Taxonomy" id="35708"/>
    <lineage>
        <taxon>Eukaryota</taxon>
        <taxon>Viridiplantae</taxon>
        <taxon>Streptophyta</taxon>
        <taxon>Embryophyta</taxon>
        <taxon>Tracheophyta</taxon>
        <taxon>Spermatophyta</taxon>
        <taxon>Magnoliopsida</taxon>
        <taxon>Liliopsida</taxon>
        <taxon>Poales</taxon>
        <taxon>Poaceae</taxon>
        <taxon>PACMAD clade</taxon>
        <taxon>Arundinoideae</taxon>
        <taxon>Arundineae</taxon>
        <taxon>Arundo</taxon>
    </lineage>
</organism>
<evidence type="ECO:0000313" key="1">
    <source>
        <dbReference type="EMBL" id="JAD65195.1"/>
    </source>
</evidence>
<proteinExistence type="predicted"/>
<dbReference type="EMBL" id="GBRH01232700">
    <property type="protein sequence ID" value="JAD65195.1"/>
    <property type="molecule type" value="Transcribed_RNA"/>
</dbReference>
<dbReference type="AlphaFoldDB" id="A0A0A9BVL5"/>
<protein>
    <submittedName>
        <fullName evidence="1">Uncharacterized protein</fullName>
    </submittedName>
</protein>
<sequence>MDTTLVQFSFPSLAIGFGAQSWRLLLL</sequence>